<gene>
    <name evidence="2" type="ORF">CH35J_010961</name>
</gene>
<sequence length="117" mass="13143">MLSKLGNKTPLCFDDAIRNEVRFNLALPFSTQLFPKTDPAVDGDDFDHDCESCHSKYSKGFNSDETDELKRAKDQEKGFVSTPENDPKKEAVRSFIMACYFCVPSEPQVQDTAEPGI</sequence>
<dbReference type="OrthoDB" id="4940706at2759"/>
<evidence type="ECO:0000313" key="2">
    <source>
        <dbReference type="EMBL" id="TIC91862.1"/>
    </source>
</evidence>
<proteinExistence type="predicted"/>
<evidence type="ECO:0000313" key="3">
    <source>
        <dbReference type="Proteomes" id="UP000305883"/>
    </source>
</evidence>
<evidence type="ECO:0000256" key="1">
    <source>
        <dbReference type="SAM" id="MobiDB-lite"/>
    </source>
</evidence>
<reference evidence="2 3" key="1">
    <citation type="journal article" date="2019" name="Genome Biol. Evol.">
        <title>Genomic Plasticity Mediated by Transposable Elements in the Plant Pathogenic Fungus Colletotrichum higginsianum.</title>
        <authorList>
            <person name="Tsushima A."/>
            <person name="Gan P."/>
            <person name="Kumakura N."/>
            <person name="Narusaka M."/>
            <person name="Takano Y."/>
            <person name="Narusaka Y."/>
            <person name="Shirasu K."/>
        </authorList>
    </citation>
    <scope>NUCLEOTIDE SEQUENCE [LARGE SCALE GENOMIC DNA]</scope>
    <source>
        <strain evidence="2 3">MAFF305635-RFP</strain>
    </source>
</reference>
<dbReference type="AlphaFoldDB" id="A0A4T0VID4"/>
<feature type="region of interest" description="Disordered" evidence="1">
    <location>
        <begin position="63"/>
        <end position="86"/>
    </location>
</feature>
<comment type="caution">
    <text evidence="2">The sequence shown here is derived from an EMBL/GenBank/DDBJ whole genome shotgun (WGS) entry which is preliminary data.</text>
</comment>
<protein>
    <submittedName>
        <fullName evidence="2">Uncharacterized protein</fullName>
    </submittedName>
</protein>
<feature type="compositionally biased region" description="Basic and acidic residues" evidence="1">
    <location>
        <begin position="68"/>
        <end position="77"/>
    </location>
</feature>
<accession>A0A4T0VID4</accession>
<dbReference type="EMBL" id="MWPZ01000009">
    <property type="protein sequence ID" value="TIC91862.1"/>
    <property type="molecule type" value="Genomic_DNA"/>
</dbReference>
<organism evidence="2 3">
    <name type="scientific">Colletotrichum higginsianum</name>
    <dbReference type="NCBI Taxonomy" id="80884"/>
    <lineage>
        <taxon>Eukaryota</taxon>
        <taxon>Fungi</taxon>
        <taxon>Dikarya</taxon>
        <taxon>Ascomycota</taxon>
        <taxon>Pezizomycotina</taxon>
        <taxon>Sordariomycetes</taxon>
        <taxon>Hypocreomycetidae</taxon>
        <taxon>Glomerellales</taxon>
        <taxon>Glomerellaceae</taxon>
        <taxon>Colletotrichum</taxon>
        <taxon>Colletotrichum destructivum species complex</taxon>
    </lineage>
</organism>
<name>A0A4T0VID4_9PEZI</name>
<dbReference type="Proteomes" id="UP000305883">
    <property type="component" value="Unassembled WGS sequence"/>
</dbReference>